<evidence type="ECO:0000313" key="3">
    <source>
        <dbReference type="Proteomes" id="UP001345013"/>
    </source>
</evidence>
<gene>
    <name evidence="2" type="ORF">LTR24_009672</name>
</gene>
<accession>A0ABR0JWP7</accession>
<dbReference type="Pfam" id="PF17667">
    <property type="entry name" value="Pkinase_fungal"/>
    <property type="match status" value="1"/>
</dbReference>
<evidence type="ECO:0000313" key="2">
    <source>
        <dbReference type="EMBL" id="KAK5077425.1"/>
    </source>
</evidence>
<sequence length="662" mass="75306">MRLLHFDDTGELVLTDFSGRTIPPYAILSHRWGDDEVLFEDLVYNGYEGKTGYQKIEFCAKLAVQDRLQYFWIDTCCIDKWNLRELSKAINSMFRWYRNATKCYVFLSDVSVSTATDIHRQSTWEASFRASKWFTRGWTLQELIAPESVEFFSSEGRRLGDKRSLEQLVHEITSIPVKALQGCPLENFSVPERMAWAKPRKTTEPEDSAYCLLGILGVHIPTSYGEGEEKALRRLHDELEATSTTLSIIPFSRNLQFVGRESQLTELEAKLFGDKQYTTIAITGAGGTGKSQLALELAYRTKRKNPSCSVFWIDASDIDSLHQAYSSIAQKLDVPGWDDEKADIKQLVKLYLRKSARQWLLIFDNADNENLGSTGLSTPRSANLIDYLPQSKLGSIIFTTTNGDIAKTVATQNIIELQEMTPDSAQMMLENHITSSVLTSEKQEMKLLLGELSYLPLAIVQAAAYINIKNITLKDYRLQIVQQKKEALDHFADCLVVGELTTSDTKTWKMKFVQLATYMRDVFSAQPTRRFVHGFLIFGVQMQLWVFDRSGAYSSQKFEIHQEPQQFIQVLVGYTLMTAGQLGLDTFVQSDGLYPSVTLLDPVTRKDCVFQLEDFPFFKQPAIVCRGTTCYRTTDGKHVVKFSWRADKQRSEVDHLTEAQGI</sequence>
<proteinExistence type="predicted"/>
<dbReference type="PANTHER" id="PTHR10622">
    <property type="entry name" value="HET DOMAIN-CONTAINING PROTEIN"/>
    <property type="match status" value="1"/>
</dbReference>
<name>A0ABR0JWP7_9EURO</name>
<organism evidence="2 3">
    <name type="scientific">Lithohypha guttulata</name>
    <dbReference type="NCBI Taxonomy" id="1690604"/>
    <lineage>
        <taxon>Eukaryota</taxon>
        <taxon>Fungi</taxon>
        <taxon>Dikarya</taxon>
        <taxon>Ascomycota</taxon>
        <taxon>Pezizomycotina</taxon>
        <taxon>Eurotiomycetes</taxon>
        <taxon>Chaetothyriomycetidae</taxon>
        <taxon>Chaetothyriales</taxon>
        <taxon>Trichomeriaceae</taxon>
        <taxon>Lithohypha</taxon>
    </lineage>
</organism>
<dbReference type="PANTHER" id="PTHR10622:SF11">
    <property type="entry name" value="HET-DOMAIN-CONTAINING PROTEIN"/>
    <property type="match status" value="1"/>
</dbReference>
<dbReference type="InterPro" id="IPR010730">
    <property type="entry name" value="HET"/>
</dbReference>
<keyword evidence="3" id="KW-1185">Reference proteome</keyword>
<dbReference type="Gene3D" id="3.40.50.300">
    <property type="entry name" value="P-loop containing nucleotide triphosphate hydrolases"/>
    <property type="match status" value="1"/>
</dbReference>
<dbReference type="InterPro" id="IPR027417">
    <property type="entry name" value="P-loop_NTPase"/>
</dbReference>
<dbReference type="SMART" id="SM00382">
    <property type="entry name" value="AAA"/>
    <property type="match status" value="1"/>
</dbReference>
<evidence type="ECO:0000259" key="1">
    <source>
        <dbReference type="SMART" id="SM00382"/>
    </source>
</evidence>
<dbReference type="InterPro" id="IPR002182">
    <property type="entry name" value="NB-ARC"/>
</dbReference>
<reference evidence="2 3" key="1">
    <citation type="submission" date="2023-08" db="EMBL/GenBank/DDBJ databases">
        <title>Black Yeasts Isolated from many extreme environments.</title>
        <authorList>
            <person name="Coleine C."/>
            <person name="Stajich J.E."/>
            <person name="Selbmann L."/>
        </authorList>
    </citation>
    <scope>NUCLEOTIDE SEQUENCE [LARGE SCALE GENOMIC DNA]</scope>
    <source>
        <strain evidence="2 3">CCFEE 5885</strain>
    </source>
</reference>
<feature type="domain" description="AAA+ ATPase" evidence="1">
    <location>
        <begin position="276"/>
        <end position="421"/>
    </location>
</feature>
<dbReference type="Pfam" id="PF06985">
    <property type="entry name" value="HET"/>
    <property type="match status" value="1"/>
</dbReference>
<dbReference type="SUPFAM" id="SSF52540">
    <property type="entry name" value="P-loop containing nucleoside triphosphate hydrolases"/>
    <property type="match status" value="1"/>
</dbReference>
<dbReference type="InterPro" id="IPR003593">
    <property type="entry name" value="AAA+_ATPase"/>
</dbReference>
<dbReference type="EMBL" id="JAVRRG010000225">
    <property type="protein sequence ID" value="KAK5077425.1"/>
    <property type="molecule type" value="Genomic_DNA"/>
</dbReference>
<dbReference type="InterPro" id="IPR040976">
    <property type="entry name" value="Pkinase_fungal"/>
</dbReference>
<dbReference type="Proteomes" id="UP001345013">
    <property type="component" value="Unassembled WGS sequence"/>
</dbReference>
<dbReference type="Pfam" id="PF00931">
    <property type="entry name" value="NB-ARC"/>
    <property type="match status" value="1"/>
</dbReference>
<comment type="caution">
    <text evidence="2">The sequence shown here is derived from an EMBL/GenBank/DDBJ whole genome shotgun (WGS) entry which is preliminary data.</text>
</comment>
<protein>
    <recommendedName>
        <fullName evidence="1">AAA+ ATPase domain-containing protein</fullName>
    </recommendedName>
</protein>